<comment type="caution">
    <text evidence="2">The sequence shown here is derived from an EMBL/GenBank/DDBJ whole genome shotgun (WGS) entry which is preliminary data.</text>
</comment>
<sequence>MSNRPAPDEHEHDNRHGIARGCAAVAVMLCAAAWLLFLWTALRELSGVADQSFRGSYVVAGIMGALAMIATAVAGRLGTHGGANVGWVDLRAGPVPTWWGMHIALVMATS</sequence>
<gene>
    <name evidence="2" type="ORF">ACFQ04_08785</name>
</gene>
<evidence type="ECO:0000256" key="1">
    <source>
        <dbReference type="SAM" id="Phobius"/>
    </source>
</evidence>
<evidence type="ECO:0000313" key="3">
    <source>
        <dbReference type="Proteomes" id="UP001597068"/>
    </source>
</evidence>
<evidence type="ECO:0008006" key="4">
    <source>
        <dbReference type="Google" id="ProtNLM"/>
    </source>
</evidence>
<organism evidence="2 3">
    <name type="scientific">Williamsia deligens</name>
    <dbReference type="NCBI Taxonomy" id="321325"/>
    <lineage>
        <taxon>Bacteria</taxon>
        <taxon>Bacillati</taxon>
        <taxon>Actinomycetota</taxon>
        <taxon>Actinomycetes</taxon>
        <taxon>Mycobacteriales</taxon>
        <taxon>Nocardiaceae</taxon>
        <taxon>Williamsia</taxon>
    </lineage>
</organism>
<protein>
    <recommendedName>
        <fullName evidence="4">Tripartite tricarboxylate transporter TctB family protein</fullName>
    </recommendedName>
</protein>
<accession>A0ABW3GAQ3</accession>
<dbReference type="Proteomes" id="UP001597068">
    <property type="component" value="Unassembled WGS sequence"/>
</dbReference>
<keyword evidence="3" id="KW-1185">Reference proteome</keyword>
<keyword evidence="1" id="KW-0812">Transmembrane</keyword>
<reference evidence="3" key="1">
    <citation type="journal article" date="2019" name="Int. J. Syst. Evol. Microbiol.">
        <title>The Global Catalogue of Microorganisms (GCM) 10K type strain sequencing project: providing services to taxonomists for standard genome sequencing and annotation.</title>
        <authorList>
            <consortium name="The Broad Institute Genomics Platform"/>
            <consortium name="The Broad Institute Genome Sequencing Center for Infectious Disease"/>
            <person name="Wu L."/>
            <person name="Ma J."/>
        </authorList>
    </citation>
    <scope>NUCLEOTIDE SEQUENCE [LARGE SCALE GENOMIC DNA]</scope>
    <source>
        <strain evidence="3">CCUG 50873</strain>
    </source>
</reference>
<feature type="transmembrane region" description="Helical" evidence="1">
    <location>
        <begin position="21"/>
        <end position="42"/>
    </location>
</feature>
<keyword evidence="1" id="KW-1133">Transmembrane helix</keyword>
<keyword evidence="1" id="KW-0472">Membrane</keyword>
<dbReference type="RefSeq" id="WP_253646253.1">
    <property type="nucleotide sequence ID" value="NZ_BAAAMO010000002.1"/>
</dbReference>
<proteinExistence type="predicted"/>
<name>A0ABW3GAQ3_9NOCA</name>
<feature type="transmembrane region" description="Helical" evidence="1">
    <location>
        <begin position="54"/>
        <end position="74"/>
    </location>
</feature>
<dbReference type="EMBL" id="JBHTIL010000001">
    <property type="protein sequence ID" value="MFD0925829.1"/>
    <property type="molecule type" value="Genomic_DNA"/>
</dbReference>
<evidence type="ECO:0000313" key="2">
    <source>
        <dbReference type="EMBL" id="MFD0925829.1"/>
    </source>
</evidence>